<gene>
    <name evidence="1" type="ORF">BO97DRAFT_186555</name>
</gene>
<protein>
    <submittedName>
        <fullName evidence="1">Uncharacterized protein</fullName>
    </submittedName>
</protein>
<proteinExistence type="predicted"/>
<evidence type="ECO:0000313" key="1">
    <source>
        <dbReference type="EMBL" id="RAL09192.1"/>
    </source>
</evidence>
<dbReference type="VEuPathDB" id="FungiDB:BO97DRAFT_186555"/>
<dbReference type="Proteomes" id="UP000248961">
    <property type="component" value="Unassembled WGS sequence"/>
</dbReference>
<name>A0A395HMN0_ASPHC</name>
<sequence length="127" mass="14523">MRCVFGLIPLWDQIYSAFPSKTTSSHVSPESAITHLPPTTVIIPSLSFFFPIYMSNVKSIGNHIAIMFYQSQYRDEMTNSSNQSRRAKRHTSEADTTKKRLPILQSDLESHLRLSFGVFPILWVFSP</sequence>
<dbReference type="RefSeq" id="XP_025548346.1">
    <property type="nucleotide sequence ID" value="XM_025690429.1"/>
</dbReference>
<organism evidence="1 2">
    <name type="scientific">Aspergillus homomorphus (strain CBS 101889)</name>
    <dbReference type="NCBI Taxonomy" id="1450537"/>
    <lineage>
        <taxon>Eukaryota</taxon>
        <taxon>Fungi</taxon>
        <taxon>Dikarya</taxon>
        <taxon>Ascomycota</taxon>
        <taxon>Pezizomycotina</taxon>
        <taxon>Eurotiomycetes</taxon>
        <taxon>Eurotiomycetidae</taxon>
        <taxon>Eurotiales</taxon>
        <taxon>Aspergillaceae</taxon>
        <taxon>Aspergillus</taxon>
        <taxon>Aspergillus subgen. Circumdati</taxon>
    </lineage>
</organism>
<reference evidence="1 2" key="1">
    <citation type="submission" date="2018-02" db="EMBL/GenBank/DDBJ databases">
        <title>The genomes of Aspergillus section Nigri reveals drivers in fungal speciation.</title>
        <authorList>
            <consortium name="DOE Joint Genome Institute"/>
            <person name="Vesth T.C."/>
            <person name="Nybo J."/>
            <person name="Theobald S."/>
            <person name="Brandl J."/>
            <person name="Frisvad J.C."/>
            <person name="Nielsen K.F."/>
            <person name="Lyhne E.K."/>
            <person name="Kogle M.E."/>
            <person name="Kuo A."/>
            <person name="Riley R."/>
            <person name="Clum A."/>
            <person name="Nolan M."/>
            <person name="Lipzen A."/>
            <person name="Salamov A."/>
            <person name="Henrissat B."/>
            <person name="Wiebenga A."/>
            <person name="De vries R.P."/>
            <person name="Grigoriev I.V."/>
            <person name="Mortensen U.H."/>
            <person name="Andersen M.R."/>
            <person name="Baker S.E."/>
        </authorList>
    </citation>
    <scope>NUCLEOTIDE SEQUENCE [LARGE SCALE GENOMIC DNA]</scope>
    <source>
        <strain evidence="1 2">CBS 101889</strain>
    </source>
</reference>
<accession>A0A395HMN0</accession>
<dbReference type="GeneID" id="37194718"/>
<dbReference type="AlphaFoldDB" id="A0A395HMN0"/>
<keyword evidence="2" id="KW-1185">Reference proteome</keyword>
<evidence type="ECO:0000313" key="2">
    <source>
        <dbReference type="Proteomes" id="UP000248961"/>
    </source>
</evidence>
<dbReference type="EMBL" id="KZ824306">
    <property type="protein sequence ID" value="RAL09192.1"/>
    <property type="molecule type" value="Genomic_DNA"/>
</dbReference>